<feature type="transmembrane region" description="Helical" evidence="7">
    <location>
        <begin position="120"/>
        <end position="138"/>
    </location>
</feature>
<evidence type="ECO:0000313" key="9">
    <source>
        <dbReference type="EMBL" id="AXC15209.1"/>
    </source>
</evidence>
<dbReference type="OrthoDB" id="9808602at2"/>
<dbReference type="InterPro" id="IPR017475">
    <property type="entry name" value="EPS_sugar_tfrase"/>
</dbReference>
<keyword evidence="4 7" id="KW-0812">Transmembrane</keyword>
<evidence type="ECO:0000256" key="3">
    <source>
        <dbReference type="ARBA" id="ARBA00022679"/>
    </source>
</evidence>
<evidence type="ECO:0000256" key="2">
    <source>
        <dbReference type="ARBA" id="ARBA00006464"/>
    </source>
</evidence>
<dbReference type="Proteomes" id="UP000253606">
    <property type="component" value="Chromosome"/>
</dbReference>
<sequence length="505" mass="55864">MASSDLIRDLTGSDRKMRVGVMAAGDGSSRRAGRAIVSSALMMTSDVFAVLLALIVSLYVGSHTAPATSGLRHIMTVAGISNSGGLGYLVWFVVTLLVVSWHYGLYGPIQLRTALHEQRMTAQACLTAGLLLSGGLYLTEGYHVSRSLVLFLVCFTAVILCARRLVARVITYREYERGVNTRNLVILGSNHISVALKEHISRRIHLGYTFRGFLKLPGCHDPSSVQDEVLGGVDQIRQIAKQYFIDELVIAEPCSVEQVISILEEAREIDMDVRVLPGYYESVTADAPIEYLGDFPVVALHRGHVPVFAMALKRVFDIALSLSALIAAAPIMIAMAIAIRMQDGGPIFYVSERVGKKATVFPCYKFRSMVLNADKIKAQLAEQNERAGILFKMKNDPRITRVGRFLRKYSLDELPQLFNVLQGDMSIVGPRPPIASEVAKYEIDHFRRLEVLPGLTGLWQVRARQDPSFERYIALDTAYVENWSFWLDLKIIVQTAGAVMRGTGA</sequence>
<organism evidence="9 10">
    <name type="scientific">Acidisarcina polymorpha</name>
    <dbReference type="NCBI Taxonomy" id="2211140"/>
    <lineage>
        <taxon>Bacteria</taxon>
        <taxon>Pseudomonadati</taxon>
        <taxon>Acidobacteriota</taxon>
        <taxon>Terriglobia</taxon>
        <taxon>Terriglobales</taxon>
        <taxon>Acidobacteriaceae</taxon>
        <taxon>Acidisarcina</taxon>
    </lineage>
</organism>
<feature type="domain" description="Bacterial sugar transferase" evidence="8">
    <location>
        <begin position="313"/>
        <end position="500"/>
    </location>
</feature>
<comment type="subcellular location">
    <subcellularLocation>
        <location evidence="1">Membrane</location>
        <topology evidence="1">Multi-pass membrane protein</topology>
    </subcellularLocation>
</comment>
<feature type="transmembrane region" description="Helical" evidence="7">
    <location>
        <begin position="318"/>
        <end position="339"/>
    </location>
</feature>
<dbReference type="NCBIfam" id="TIGR03025">
    <property type="entry name" value="EPS_sugtrans"/>
    <property type="match status" value="1"/>
</dbReference>
<dbReference type="EMBL" id="CP030840">
    <property type="protein sequence ID" value="AXC15209.1"/>
    <property type="molecule type" value="Genomic_DNA"/>
</dbReference>
<keyword evidence="6 7" id="KW-0472">Membrane</keyword>
<dbReference type="RefSeq" id="WP_114209821.1">
    <property type="nucleotide sequence ID" value="NZ_CP030840.1"/>
</dbReference>
<dbReference type="Gene3D" id="3.40.50.720">
    <property type="entry name" value="NAD(P)-binding Rossmann-like Domain"/>
    <property type="match status" value="1"/>
</dbReference>
<evidence type="ECO:0000256" key="6">
    <source>
        <dbReference type="ARBA" id="ARBA00023136"/>
    </source>
</evidence>
<feature type="transmembrane region" description="Helical" evidence="7">
    <location>
        <begin position="40"/>
        <end position="60"/>
    </location>
</feature>
<keyword evidence="5 7" id="KW-1133">Transmembrane helix</keyword>
<protein>
    <submittedName>
        <fullName evidence="9">Undecaprenyl-phosphate galactosephosphotransferase</fullName>
    </submittedName>
</protein>
<name>A0A2Z5G8A4_9BACT</name>
<dbReference type="PANTHER" id="PTHR30576">
    <property type="entry name" value="COLANIC BIOSYNTHESIS UDP-GLUCOSE LIPID CARRIER TRANSFERASE"/>
    <property type="match status" value="1"/>
</dbReference>
<evidence type="ECO:0000256" key="1">
    <source>
        <dbReference type="ARBA" id="ARBA00004141"/>
    </source>
</evidence>
<accession>A0A2Z5G8A4</accession>
<proteinExistence type="inferred from homology"/>
<dbReference type="GO" id="GO:0016020">
    <property type="term" value="C:membrane"/>
    <property type="evidence" value="ECO:0007669"/>
    <property type="project" value="UniProtKB-SubCell"/>
</dbReference>
<evidence type="ECO:0000256" key="7">
    <source>
        <dbReference type="SAM" id="Phobius"/>
    </source>
</evidence>
<reference evidence="9 10" key="1">
    <citation type="journal article" date="2018" name="Front. Microbiol.">
        <title>Hydrolytic Capabilities as a Key to Environmental Success: Chitinolytic and Cellulolytic Acidobacteria From Acidic Sub-arctic Soils and Boreal Peatlands.</title>
        <authorList>
            <person name="Belova S.E."/>
            <person name="Ravin N.V."/>
            <person name="Pankratov T.A."/>
            <person name="Rakitin A.L."/>
            <person name="Ivanova A.A."/>
            <person name="Beletsky A.V."/>
            <person name="Mardanov A.V."/>
            <person name="Sinninghe Damste J.S."/>
            <person name="Dedysh S.N."/>
        </authorList>
    </citation>
    <scope>NUCLEOTIDE SEQUENCE [LARGE SCALE GENOMIC DNA]</scope>
    <source>
        <strain evidence="9 10">SBC82</strain>
    </source>
</reference>
<evidence type="ECO:0000259" key="8">
    <source>
        <dbReference type="Pfam" id="PF02397"/>
    </source>
</evidence>
<dbReference type="Pfam" id="PF13727">
    <property type="entry name" value="CoA_binding_3"/>
    <property type="match status" value="1"/>
</dbReference>
<keyword evidence="3 9" id="KW-0808">Transferase</keyword>
<dbReference type="GO" id="GO:0016780">
    <property type="term" value="F:phosphotransferase activity, for other substituted phosphate groups"/>
    <property type="evidence" value="ECO:0007669"/>
    <property type="project" value="TreeGrafter"/>
</dbReference>
<dbReference type="KEGG" id="abas:ACPOL_5965"/>
<feature type="transmembrane region" description="Helical" evidence="7">
    <location>
        <begin position="144"/>
        <end position="166"/>
    </location>
</feature>
<dbReference type="PANTHER" id="PTHR30576:SF10">
    <property type="entry name" value="SLL5057 PROTEIN"/>
    <property type="match status" value="1"/>
</dbReference>
<dbReference type="Pfam" id="PF02397">
    <property type="entry name" value="Bac_transf"/>
    <property type="match status" value="1"/>
</dbReference>
<dbReference type="AlphaFoldDB" id="A0A2Z5G8A4"/>
<evidence type="ECO:0000256" key="4">
    <source>
        <dbReference type="ARBA" id="ARBA00022692"/>
    </source>
</evidence>
<keyword evidence="10" id="KW-1185">Reference proteome</keyword>
<feature type="transmembrane region" description="Helical" evidence="7">
    <location>
        <begin position="80"/>
        <end position="99"/>
    </location>
</feature>
<evidence type="ECO:0000313" key="10">
    <source>
        <dbReference type="Proteomes" id="UP000253606"/>
    </source>
</evidence>
<gene>
    <name evidence="9" type="ORF">ACPOL_5965</name>
</gene>
<dbReference type="InterPro" id="IPR003362">
    <property type="entry name" value="Bact_transf"/>
</dbReference>
<comment type="similarity">
    <text evidence="2">Belongs to the bacterial sugar transferase family.</text>
</comment>
<evidence type="ECO:0000256" key="5">
    <source>
        <dbReference type="ARBA" id="ARBA00022989"/>
    </source>
</evidence>